<keyword evidence="2" id="KW-1185">Reference proteome</keyword>
<dbReference type="KEGG" id="bbd:Belba_1554"/>
<dbReference type="Proteomes" id="UP000006050">
    <property type="component" value="Chromosome"/>
</dbReference>
<reference evidence="2" key="1">
    <citation type="submission" date="2012-06" db="EMBL/GenBank/DDBJ databases">
        <title>The complete genome of Belliella baltica DSM 15883.</title>
        <authorList>
            <person name="Lucas S."/>
            <person name="Copeland A."/>
            <person name="Lapidus A."/>
            <person name="Goodwin L."/>
            <person name="Pitluck S."/>
            <person name="Peters L."/>
            <person name="Mikhailova N."/>
            <person name="Davenport K."/>
            <person name="Kyrpides N."/>
            <person name="Mavromatis K."/>
            <person name="Pagani I."/>
            <person name="Ivanova N."/>
            <person name="Ovchinnikova G."/>
            <person name="Zeytun A."/>
            <person name="Detter J.C."/>
            <person name="Han C."/>
            <person name="Land M."/>
            <person name="Hauser L."/>
            <person name="Markowitz V."/>
            <person name="Cheng J.-F."/>
            <person name="Hugenholtz P."/>
            <person name="Woyke T."/>
            <person name="Wu D."/>
            <person name="Tindall B."/>
            <person name="Pomrenke H."/>
            <person name="Brambilla E."/>
            <person name="Klenk H.-P."/>
            <person name="Eisen J.A."/>
        </authorList>
    </citation>
    <scope>NUCLEOTIDE SEQUENCE [LARGE SCALE GENOMIC DNA]</scope>
    <source>
        <strain evidence="2">DSM 15883 / CIP 108006 / LMG 21964 / BA134</strain>
    </source>
</reference>
<proteinExistence type="predicted"/>
<dbReference type="EMBL" id="CP003281">
    <property type="protein sequence ID" value="AFL84166.1"/>
    <property type="molecule type" value="Genomic_DNA"/>
</dbReference>
<sequence>MEEERGVDVGRLGKLEDWKVGKARFWERIEDWKNLSDVAD</sequence>
<dbReference type="RefSeq" id="WP_014772157.1">
    <property type="nucleotide sequence ID" value="NC_018010.1"/>
</dbReference>
<name>I3Z4J8_BELBD</name>
<evidence type="ECO:0000313" key="1">
    <source>
        <dbReference type="EMBL" id="AFL84166.1"/>
    </source>
</evidence>
<accession>I3Z4J8</accession>
<dbReference type="STRING" id="866536.Belba_1554"/>
<dbReference type="HOGENOM" id="CLU_3285546_0_0_10"/>
<protein>
    <submittedName>
        <fullName evidence="1">Uncharacterized protein</fullName>
    </submittedName>
</protein>
<evidence type="ECO:0000313" key="2">
    <source>
        <dbReference type="Proteomes" id="UP000006050"/>
    </source>
</evidence>
<organism evidence="1 2">
    <name type="scientific">Belliella baltica (strain DSM 15883 / CIP 108006 / LMG 21964 / BA134)</name>
    <dbReference type="NCBI Taxonomy" id="866536"/>
    <lineage>
        <taxon>Bacteria</taxon>
        <taxon>Pseudomonadati</taxon>
        <taxon>Bacteroidota</taxon>
        <taxon>Cytophagia</taxon>
        <taxon>Cytophagales</taxon>
        <taxon>Cyclobacteriaceae</taxon>
        <taxon>Belliella</taxon>
    </lineage>
</organism>
<dbReference type="AlphaFoldDB" id="I3Z4J8"/>
<gene>
    <name evidence="1" type="ordered locus">Belba_1554</name>
</gene>